<dbReference type="AlphaFoldDB" id="A0A7J0FZX1"/>
<accession>A0A7J0FZX1</accession>
<dbReference type="Proteomes" id="UP000585474">
    <property type="component" value="Unassembled WGS sequence"/>
</dbReference>
<protein>
    <submittedName>
        <fullName evidence="1">Uncharacterized protein</fullName>
    </submittedName>
</protein>
<dbReference type="EMBL" id="BJWL01000016">
    <property type="protein sequence ID" value="GFZ04239.1"/>
    <property type="molecule type" value="Genomic_DNA"/>
</dbReference>
<keyword evidence="2" id="KW-1185">Reference proteome</keyword>
<proteinExistence type="predicted"/>
<name>A0A7J0FZX1_9ERIC</name>
<evidence type="ECO:0000313" key="2">
    <source>
        <dbReference type="Proteomes" id="UP000585474"/>
    </source>
</evidence>
<sequence>MCVFTEPHNNTPSQAENFDLHKFGHKRILKSLSSIAARIRIRCCLELIFPQPYKFEKKALSKTQMEEDLMSAKEAVALSNGEIAKHEGAAKRQRFDRCFSFLHGDFDRTRNQVVETPGFEEIQVRDKKMG</sequence>
<organism evidence="1 2">
    <name type="scientific">Actinidia rufa</name>
    <dbReference type="NCBI Taxonomy" id="165716"/>
    <lineage>
        <taxon>Eukaryota</taxon>
        <taxon>Viridiplantae</taxon>
        <taxon>Streptophyta</taxon>
        <taxon>Embryophyta</taxon>
        <taxon>Tracheophyta</taxon>
        <taxon>Spermatophyta</taxon>
        <taxon>Magnoliopsida</taxon>
        <taxon>eudicotyledons</taxon>
        <taxon>Gunneridae</taxon>
        <taxon>Pentapetalae</taxon>
        <taxon>asterids</taxon>
        <taxon>Ericales</taxon>
        <taxon>Actinidiaceae</taxon>
        <taxon>Actinidia</taxon>
    </lineage>
</organism>
<comment type="caution">
    <text evidence="1">The sequence shown here is derived from an EMBL/GenBank/DDBJ whole genome shotgun (WGS) entry which is preliminary data.</text>
</comment>
<dbReference type="OrthoDB" id="640098at2759"/>
<gene>
    <name evidence="1" type="ORF">Acr_16g0008630</name>
</gene>
<evidence type="ECO:0000313" key="1">
    <source>
        <dbReference type="EMBL" id="GFZ04239.1"/>
    </source>
</evidence>
<reference evidence="1 2" key="1">
    <citation type="submission" date="2019-07" db="EMBL/GenBank/DDBJ databases">
        <title>De Novo Assembly of kiwifruit Actinidia rufa.</title>
        <authorList>
            <person name="Sugita-Konishi S."/>
            <person name="Sato K."/>
            <person name="Mori E."/>
            <person name="Abe Y."/>
            <person name="Kisaki G."/>
            <person name="Hamano K."/>
            <person name="Suezawa K."/>
            <person name="Otani M."/>
            <person name="Fukuda T."/>
            <person name="Manabe T."/>
            <person name="Gomi K."/>
            <person name="Tabuchi M."/>
            <person name="Akimitsu K."/>
            <person name="Kataoka I."/>
        </authorList>
    </citation>
    <scope>NUCLEOTIDE SEQUENCE [LARGE SCALE GENOMIC DNA]</scope>
    <source>
        <strain evidence="2">cv. Fuchu</strain>
    </source>
</reference>